<evidence type="ECO:0000313" key="4">
    <source>
        <dbReference type="Proteomes" id="UP000799779"/>
    </source>
</evidence>
<feature type="transmembrane region" description="Helical" evidence="2">
    <location>
        <begin position="73"/>
        <end position="93"/>
    </location>
</feature>
<keyword evidence="4" id="KW-1185">Reference proteome</keyword>
<protein>
    <submittedName>
        <fullName evidence="3">Uncharacterized protein</fullName>
    </submittedName>
</protein>
<dbReference type="EMBL" id="ML977605">
    <property type="protein sequence ID" value="KAF1998218.1"/>
    <property type="molecule type" value="Genomic_DNA"/>
</dbReference>
<dbReference type="AlphaFoldDB" id="A0A6A5WAQ2"/>
<evidence type="ECO:0000256" key="1">
    <source>
        <dbReference type="SAM" id="MobiDB-lite"/>
    </source>
</evidence>
<sequence length="339" mass="38235">MKNATELLPWGWTITPKDDSLIICPSASRILGTFALVNVVVTALSVVFGNRYTLYRLTGRRFFKDKNSKLHRIMWILTVALQLGANALIGWIFQKTPGYNANFKIWELMLFFTVRPRLSWISLMLLSQYEVHNPDVVYSPMVTYARDASTEGLELEPRSKDRNATSPDPSLMQRHEKDRPWASAAKSQAFAEIFLQIIALYIMGKTAHFATTRQYYLVGTAANKSLPTAAKIMYAGALYYLSLGVPLLLAEILFVILYYAGEFDDDIMSRKTSERSIKSTAYSAFIFYNLVYTWLGSWLFWAGFVRLAGDLYCPPKLYVQGSIWGAFSLIGIILGVGGG</sequence>
<dbReference type="OrthoDB" id="3525430at2759"/>
<gene>
    <name evidence="3" type="ORF">P154DRAFT_604074</name>
</gene>
<reference evidence="3" key="1">
    <citation type="journal article" date="2020" name="Stud. Mycol.">
        <title>101 Dothideomycetes genomes: a test case for predicting lifestyles and emergence of pathogens.</title>
        <authorList>
            <person name="Haridas S."/>
            <person name="Albert R."/>
            <person name="Binder M."/>
            <person name="Bloem J."/>
            <person name="Labutti K."/>
            <person name="Salamov A."/>
            <person name="Andreopoulos B."/>
            <person name="Baker S."/>
            <person name="Barry K."/>
            <person name="Bills G."/>
            <person name="Bluhm B."/>
            <person name="Cannon C."/>
            <person name="Castanera R."/>
            <person name="Culley D."/>
            <person name="Daum C."/>
            <person name="Ezra D."/>
            <person name="Gonzalez J."/>
            <person name="Henrissat B."/>
            <person name="Kuo A."/>
            <person name="Liang C."/>
            <person name="Lipzen A."/>
            <person name="Lutzoni F."/>
            <person name="Magnuson J."/>
            <person name="Mondo S."/>
            <person name="Nolan M."/>
            <person name="Ohm R."/>
            <person name="Pangilinan J."/>
            <person name="Park H.-J."/>
            <person name="Ramirez L."/>
            <person name="Alfaro M."/>
            <person name="Sun H."/>
            <person name="Tritt A."/>
            <person name="Yoshinaga Y."/>
            <person name="Zwiers L.-H."/>
            <person name="Turgeon B."/>
            <person name="Goodwin S."/>
            <person name="Spatafora J."/>
            <person name="Crous P."/>
            <person name="Grigoriev I."/>
        </authorList>
    </citation>
    <scope>NUCLEOTIDE SEQUENCE</scope>
    <source>
        <strain evidence="3">CBS 123094</strain>
    </source>
</reference>
<keyword evidence="2" id="KW-1133">Transmembrane helix</keyword>
<accession>A0A6A5WAQ2</accession>
<feature type="transmembrane region" description="Helical" evidence="2">
    <location>
        <begin position="281"/>
        <end position="305"/>
    </location>
</feature>
<name>A0A6A5WAQ2_9PLEO</name>
<keyword evidence="2" id="KW-0472">Membrane</keyword>
<proteinExistence type="predicted"/>
<evidence type="ECO:0000256" key="2">
    <source>
        <dbReference type="SAM" id="Phobius"/>
    </source>
</evidence>
<feature type="region of interest" description="Disordered" evidence="1">
    <location>
        <begin position="152"/>
        <end position="176"/>
    </location>
</feature>
<evidence type="ECO:0000313" key="3">
    <source>
        <dbReference type="EMBL" id="KAF1998218.1"/>
    </source>
</evidence>
<feature type="transmembrane region" description="Helical" evidence="2">
    <location>
        <begin position="237"/>
        <end position="260"/>
    </location>
</feature>
<organism evidence="3 4">
    <name type="scientific">Amniculicola lignicola CBS 123094</name>
    <dbReference type="NCBI Taxonomy" id="1392246"/>
    <lineage>
        <taxon>Eukaryota</taxon>
        <taxon>Fungi</taxon>
        <taxon>Dikarya</taxon>
        <taxon>Ascomycota</taxon>
        <taxon>Pezizomycotina</taxon>
        <taxon>Dothideomycetes</taxon>
        <taxon>Pleosporomycetidae</taxon>
        <taxon>Pleosporales</taxon>
        <taxon>Amniculicolaceae</taxon>
        <taxon>Amniculicola</taxon>
    </lineage>
</organism>
<feature type="transmembrane region" description="Helical" evidence="2">
    <location>
        <begin position="30"/>
        <end position="52"/>
    </location>
</feature>
<dbReference type="Proteomes" id="UP000799779">
    <property type="component" value="Unassembled WGS sequence"/>
</dbReference>
<feature type="transmembrane region" description="Helical" evidence="2">
    <location>
        <begin position="317"/>
        <end position="337"/>
    </location>
</feature>
<keyword evidence="2" id="KW-0812">Transmembrane</keyword>